<organism evidence="1 2">
    <name type="scientific">Candidatus Methanogaster sp</name>
    <dbReference type="NCBI Taxonomy" id="3386292"/>
    <lineage>
        <taxon>Archaea</taxon>
        <taxon>Methanobacteriati</taxon>
        <taxon>Methanobacteriota</taxon>
        <taxon>Stenosarchaea group</taxon>
        <taxon>Methanomicrobia</taxon>
        <taxon>Methanosarcinales</taxon>
        <taxon>ANME-2 cluster</taxon>
        <taxon>Candidatus Methanogasteraceae</taxon>
        <taxon>Candidatus Methanogaster</taxon>
    </lineage>
</organism>
<dbReference type="Proteomes" id="UP000248329">
    <property type="component" value="Unassembled WGS sequence"/>
</dbReference>
<name>A0AC61L2G1_9EURY</name>
<evidence type="ECO:0000313" key="1">
    <source>
        <dbReference type="EMBL" id="PXF60527.1"/>
    </source>
</evidence>
<proteinExistence type="predicted"/>
<protein>
    <submittedName>
        <fullName evidence="1">Preprotein translocase subunit SecD</fullName>
    </submittedName>
</protein>
<comment type="caution">
    <text evidence="1">The sequence shown here is derived from an EMBL/GenBank/DDBJ whole genome shotgun (WGS) entry which is preliminary data.</text>
</comment>
<evidence type="ECO:0000313" key="2">
    <source>
        <dbReference type="Proteomes" id="UP000248329"/>
    </source>
</evidence>
<sequence length="546" mass="59038">MRLHKDFRIIVFVLAMLIALIAIHPGYNSDEGFTSHLQYGLDLDGGTSLILHLDGVIASIDADPVQIIENEFSDVFGDVEIVDHSDTEITFRTAEPHSADAISAVGYGNGRIRGNDVALAINKQYVIRTYISKQLTCEVIYLGGDTYEIRSKVTDSELSDLLAGVGGSIKKDMQGKPEFKEEVTKETQEMTKKVLNEKLNIWGLKEIPITPVGSNVLMVDLAGIDLSTARDIVTTPGKFEIRVQTTNNTSEHVLWGDRITAVDVPNMKEGSWGVGFTLNDKGAREFGVAAVKYGAADDPDAHELIMLLDDNEVYSAPLNPRLASDLNGLYDLYGVDGDWPSRGLVANTGSGDEGEAEARQLHVHLSAGALPVQVTVVSSDQVPASLGTLFKEQALIAGLFALLTVALVIFLRYRQKNILIPMIATSVSEVFMILGFATLIGWQLNLPAIAGIIAVIGTGIDHLVIITDEVLYEGKIPSLKVYLSRISKAFAIIFAAAATTIIAMSPLLWMGFGALKGFAITTIVGVLIGVLIARPAYGRVIRDMLE</sequence>
<accession>A0AC61L2G1</accession>
<reference evidence="1" key="1">
    <citation type="submission" date="2018-01" db="EMBL/GenBank/DDBJ databases">
        <authorList>
            <person name="Krukenberg V."/>
        </authorList>
    </citation>
    <scope>NUCLEOTIDE SEQUENCE</scope>
    <source>
        <strain evidence="1">E20ANME2</strain>
    </source>
</reference>
<gene>
    <name evidence="1" type="ORF">C4B59_09065</name>
</gene>
<dbReference type="EMBL" id="PQXF01000015">
    <property type="protein sequence ID" value="PXF60527.1"/>
    <property type="molecule type" value="Genomic_DNA"/>
</dbReference>